<feature type="domain" description="RES" evidence="1">
    <location>
        <begin position="55"/>
        <end position="184"/>
    </location>
</feature>
<dbReference type="Pfam" id="PF08808">
    <property type="entry name" value="RES"/>
    <property type="match status" value="1"/>
</dbReference>
<evidence type="ECO:0000259" key="1">
    <source>
        <dbReference type="SMART" id="SM00953"/>
    </source>
</evidence>
<dbReference type="Proteomes" id="UP000280837">
    <property type="component" value="Plasmid pAV_175-5"/>
</dbReference>
<accession>A0A8F6QWU1</accession>
<reference evidence="2" key="2">
    <citation type="submission" date="2021-06" db="EMBL/GenBank/DDBJ databases">
        <authorList>
            <person name="Diorio-Toth L."/>
        </authorList>
    </citation>
    <scope>NUCLEOTIDE SEQUENCE</scope>
    <source>
        <plasmid evidence="2">pAV_175-5</plasmid>
    </source>
</reference>
<proteinExistence type="predicted"/>
<dbReference type="AlphaFoldDB" id="A0A8F6QWU1"/>
<reference evidence="2" key="1">
    <citation type="journal article" date="2019" name="Nat. Commun.">
        <title>Spatiotemporal dynamics of multidrug resistant bacteria on intensive care unit surfaces.</title>
        <authorList>
            <person name="D'Souza A.W."/>
            <person name="Potter R.F."/>
            <person name="Wallace M."/>
            <person name="Shupe A."/>
            <person name="Patel S."/>
            <person name="Sun X."/>
            <person name="Gul D."/>
            <person name="Kwon J.H."/>
            <person name="Andleeb S."/>
            <person name="Burnham C.D."/>
            <person name="Dantas G."/>
        </authorList>
    </citation>
    <scope>NUCLEOTIDE SEQUENCE</scope>
    <source>
        <plasmid evidence="2">pAV_175-5</plasmid>
    </source>
</reference>
<organism evidence="2">
    <name type="scientific">Acinetobacter variabilis</name>
    <dbReference type="NCBI Taxonomy" id="70346"/>
    <lineage>
        <taxon>Bacteria</taxon>
        <taxon>Pseudomonadati</taxon>
        <taxon>Pseudomonadota</taxon>
        <taxon>Gammaproteobacteria</taxon>
        <taxon>Moraxellales</taxon>
        <taxon>Moraxellaceae</taxon>
        <taxon>Acinetobacter</taxon>
    </lineage>
</organism>
<gene>
    <name evidence="2" type="ORF">EGK58_016755</name>
</gene>
<dbReference type="SMART" id="SM00953">
    <property type="entry name" value="RES"/>
    <property type="match status" value="1"/>
</dbReference>
<dbReference type="RefSeq" id="WP_125279686.1">
    <property type="nucleotide sequence ID" value="NZ_CP078031.1"/>
</dbReference>
<keyword evidence="2" id="KW-0614">Plasmid</keyword>
<sequence length="213" mass="24227">MNTNMCLKYEGDLDEKVKNLMDLEKEGEIQLTKVIEAGTTYYKMQDSYYDGNGVFFNQTSENRFSLSDKSKGTQYLAESPHTACHEFYQEEEFIDRSDFETNCMTEIKVERDLRVFDETMLAPHLKIAVGDLMGPKTAYPVTQRLATTLSQHADGFEYLSRYTGKPCVVLWSNHENGDGILSTLTVKPLKDYSHNGKTGKNILKSQCNIQITG</sequence>
<dbReference type="InterPro" id="IPR014914">
    <property type="entry name" value="RES_dom"/>
</dbReference>
<dbReference type="EMBL" id="CP078031">
    <property type="protein sequence ID" value="QXR21105.1"/>
    <property type="molecule type" value="Genomic_DNA"/>
</dbReference>
<name>A0A8F6QWU1_9GAMM</name>
<evidence type="ECO:0000313" key="2">
    <source>
        <dbReference type="EMBL" id="QXR21105.1"/>
    </source>
</evidence>
<geneLocation type="plasmid" evidence="2">
    <name>pAV_175-5</name>
</geneLocation>
<protein>
    <submittedName>
        <fullName evidence="2">RES family NAD+ phosphorylase</fullName>
    </submittedName>
</protein>